<sequence length="91" mass="9604">MQLTKYLLLATTMSTAVSARIGVTQNCVGPPGYEAVSMCKKAGGTQTNVQGDDFGCCLPAQSKAVQTYRQLCKSAHGSEPHPFTPTYCSLG</sequence>
<protein>
    <recommendedName>
        <fullName evidence="4">Extracellular membrane protein CFEM domain-containing protein</fullName>
    </recommendedName>
</protein>
<evidence type="ECO:0000256" key="1">
    <source>
        <dbReference type="SAM" id="SignalP"/>
    </source>
</evidence>
<gene>
    <name evidence="2" type="ORF">ZT1E4_G2648</name>
</gene>
<reference evidence="3" key="1">
    <citation type="submission" date="2017-05" db="EMBL/GenBank/DDBJ databases">
        <authorList>
            <person name="Song R."/>
            <person name="Chenine A.L."/>
            <person name="Ruprecht R.M."/>
        </authorList>
    </citation>
    <scope>NUCLEOTIDE SEQUENCE [LARGE SCALE GENOMIC DNA]</scope>
</reference>
<evidence type="ECO:0000313" key="2">
    <source>
        <dbReference type="EMBL" id="SMR46030.1"/>
    </source>
</evidence>
<evidence type="ECO:0008006" key="4">
    <source>
        <dbReference type="Google" id="ProtNLM"/>
    </source>
</evidence>
<feature type="signal peptide" evidence="1">
    <location>
        <begin position="1"/>
        <end position="19"/>
    </location>
</feature>
<organism evidence="2 3">
    <name type="scientific">Zymoseptoria tritici ST99CH_1E4</name>
    <dbReference type="NCBI Taxonomy" id="1276532"/>
    <lineage>
        <taxon>Eukaryota</taxon>
        <taxon>Fungi</taxon>
        <taxon>Dikarya</taxon>
        <taxon>Ascomycota</taxon>
        <taxon>Pezizomycotina</taxon>
        <taxon>Dothideomycetes</taxon>
        <taxon>Dothideomycetidae</taxon>
        <taxon>Mycosphaerellales</taxon>
        <taxon>Mycosphaerellaceae</taxon>
        <taxon>Zymoseptoria</taxon>
    </lineage>
</organism>
<keyword evidence="1" id="KW-0732">Signal</keyword>
<dbReference type="Proteomes" id="UP000245764">
    <property type="component" value="Chromosome 2"/>
</dbReference>
<dbReference type="AlphaFoldDB" id="A0A2H1FXK1"/>
<evidence type="ECO:0000313" key="3">
    <source>
        <dbReference type="Proteomes" id="UP000245764"/>
    </source>
</evidence>
<proteinExistence type="predicted"/>
<feature type="chain" id="PRO_5013910448" description="Extracellular membrane protein CFEM domain-containing protein" evidence="1">
    <location>
        <begin position="20"/>
        <end position="91"/>
    </location>
</feature>
<name>A0A2H1FXK1_ZYMTR</name>
<accession>A0A2H1FXK1</accession>
<dbReference type="EMBL" id="LT854254">
    <property type="protein sequence ID" value="SMR46030.1"/>
    <property type="molecule type" value="Genomic_DNA"/>
</dbReference>